<keyword evidence="1 4" id="KW-0413">Isomerase</keyword>
<dbReference type="InterPro" id="IPR001179">
    <property type="entry name" value="PPIase_FKBP_dom"/>
</dbReference>
<organism evidence="4 5">
    <name type="scientific">Vitis vinifera</name>
    <name type="common">Grape</name>
    <dbReference type="NCBI Taxonomy" id="29760"/>
    <lineage>
        <taxon>Eukaryota</taxon>
        <taxon>Viridiplantae</taxon>
        <taxon>Streptophyta</taxon>
        <taxon>Embryophyta</taxon>
        <taxon>Tracheophyta</taxon>
        <taxon>Spermatophyta</taxon>
        <taxon>Magnoliopsida</taxon>
        <taxon>eudicotyledons</taxon>
        <taxon>Gunneridae</taxon>
        <taxon>Pentapetalae</taxon>
        <taxon>rosids</taxon>
        <taxon>Vitales</taxon>
        <taxon>Vitaceae</taxon>
        <taxon>Viteae</taxon>
        <taxon>Vitis</taxon>
    </lineage>
</organism>
<sequence>MKPKILKAGLPLALSVAAFIIAKIMERRNLVPKASSFENQVDSPPANSMVESVDGLNSACVLLEEGEGQIITNRSLVESSEIQDPPDHEEEILALRRQIEHLQEREWELAMRFLCYCEIKEQESRLLELRSRLLLEIARVEFLNWEVSLMEAENKRHEDLVVEYLRVVEQLEFWKLENRLLHREVKKLAKKTRQQSRVIRDCNLKIEGIEKEISRNQEELERRTTAISKLDNEVRELQATLNQVQEEKHQLSDKLKLAEKSAPSTSKSEAEGIAKEDYNQLVNELERLHKDRAAEVKELVYLRWSNACLRHELMRNQKQPEQNQESCQSELDFEPKGETGEHASEHELEGTVLEPPSEPCLGVSSGSHISSKRPKILQKLRRWVDGSEKIKPTSEEGEEHEIKCFGKHCVLHKAEEHHVHKNNALTADSLQLPQMELSLLSGHQLNPTLLHKNFSPLPITRKRSFKRNSSVLFCQCSFSSSDDSAKPATLSLQREGRRALMGCVSCSSSSLGRFCSHWCRVMETGRFKIISFSRDLWESHTAGIYVCDVAGAVSTSRRALRGAKIPESDYTTLPNGLKYYDLKVGGGLKAVKGSRVAVHYVAKWKGITFMTSRQGLGVGGGTPYGFDVGQSERGSVLKGLDLGVEGMKVGGQRLLIVPPELAYGSKGVQEIPPNATIEVTCFSFLSLLSGC</sequence>
<comment type="caution">
    <text evidence="4">The sequence shown here is derived from an EMBL/GenBank/DDBJ whole genome shotgun (WGS) entry which is preliminary data.</text>
</comment>
<evidence type="ECO:0000313" key="4">
    <source>
        <dbReference type="EMBL" id="RVX11866.1"/>
    </source>
</evidence>
<gene>
    <name evidence="4" type="primary">FKBP16-4_0</name>
    <name evidence="4" type="ORF">CK203_009454</name>
</gene>
<reference evidence="4 5" key="1">
    <citation type="journal article" date="2018" name="PLoS Genet.">
        <title>Population sequencing reveals clonal diversity and ancestral inbreeding in the grapevine cultivar Chardonnay.</title>
        <authorList>
            <person name="Roach M.J."/>
            <person name="Johnson D.L."/>
            <person name="Bohlmann J."/>
            <person name="van Vuuren H.J."/>
            <person name="Jones S.J."/>
            <person name="Pretorius I.S."/>
            <person name="Schmidt S.A."/>
            <person name="Borneman A.R."/>
        </authorList>
    </citation>
    <scope>NUCLEOTIDE SEQUENCE [LARGE SCALE GENOMIC DNA]</scope>
    <source>
        <strain evidence="5">cv. Chardonnay</strain>
        <tissue evidence="4">Leaf</tissue>
    </source>
</reference>
<dbReference type="PROSITE" id="PS50059">
    <property type="entry name" value="FKBP_PPIASE"/>
    <property type="match status" value="1"/>
</dbReference>
<dbReference type="PANTHER" id="PTHR47862:SF2">
    <property type="entry name" value="PEPTIDYLPROLYL ISOMERASE"/>
    <property type="match status" value="1"/>
</dbReference>
<comment type="catalytic activity">
    <reaction evidence="1">
        <text>[protein]-peptidylproline (omega=180) = [protein]-peptidylproline (omega=0)</text>
        <dbReference type="Rhea" id="RHEA:16237"/>
        <dbReference type="Rhea" id="RHEA-COMP:10747"/>
        <dbReference type="Rhea" id="RHEA-COMP:10748"/>
        <dbReference type="ChEBI" id="CHEBI:83833"/>
        <dbReference type="ChEBI" id="CHEBI:83834"/>
        <dbReference type="EC" id="5.2.1.8"/>
    </reaction>
</comment>
<dbReference type="PANTHER" id="PTHR47862">
    <property type="entry name" value="PEPTIDYL-PROLYL CIS-TRANS ISOMERASE FKBP18, CHLOROPLASTIC"/>
    <property type="match status" value="1"/>
</dbReference>
<dbReference type="SUPFAM" id="SSF54534">
    <property type="entry name" value="FKBP-like"/>
    <property type="match status" value="1"/>
</dbReference>
<feature type="compositionally biased region" description="Polar residues" evidence="2">
    <location>
        <begin position="317"/>
        <end position="329"/>
    </location>
</feature>
<name>A0A438JSD0_VITVI</name>
<feature type="domain" description="PPIase FKBP-type" evidence="3">
    <location>
        <begin position="593"/>
        <end position="677"/>
    </location>
</feature>
<dbReference type="Pfam" id="PF00254">
    <property type="entry name" value="FKBP_C"/>
    <property type="match status" value="1"/>
</dbReference>
<feature type="region of interest" description="Disordered" evidence="2">
    <location>
        <begin position="252"/>
        <end position="272"/>
    </location>
</feature>
<evidence type="ECO:0000256" key="2">
    <source>
        <dbReference type="SAM" id="MobiDB-lite"/>
    </source>
</evidence>
<evidence type="ECO:0000259" key="3">
    <source>
        <dbReference type="PROSITE" id="PS50059"/>
    </source>
</evidence>
<dbReference type="EMBL" id="QGNW01000029">
    <property type="protein sequence ID" value="RVX11866.1"/>
    <property type="molecule type" value="Genomic_DNA"/>
</dbReference>
<accession>A0A438JSD0</accession>
<dbReference type="InterPro" id="IPR046357">
    <property type="entry name" value="PPIase_dom_sf"/>
</dbReference>
<proteinExistence type="predicted"/>
<feature type="region of interest" description="Disordered" evidence="2">
    <location>
        <begin position="317"/>
        <end position="356"/>
    </location>
</feature>
<evidence type="ECO:0000256" key="1">
    <source>
        <dbReference type="PROSITE-ProRule" id="PRU00277"/>
    </source>
</evidence>
<feature type="compositionally biased region" description="Basic and acidic residues" evidence="2">
    <location>
        <begin position="333"/>
        <end position="349"/>
    </location>
</feature>
<evidence type="ECO:0000313" key="5">
    <source>
        <dbReference type="Proteomes" id="UP000288805"/>
    </source>
</evidence>
<dbReference type="GO" id="GO:0003755">
    <property type="term" value="F:peptidyl-prolyl cis-trans isomerase activity"/>
    <property type="evidence" value="ECO:0007669"/>
    <property type="project" value="UniProtKB-KW"/>
</dbReference>
<protein>
    <recommendedName>
        <fullName evidence="1">peptidylprolyl isomerase</fullName>
        <ecNumber evidence="1">5.2.1.8</ecNumber>
    </recommendedName>
</protein>
<dbReference type="EC" id="5.2.1.8" evidence="1"/>
<dbReference type="Proteomes" id="UP000288805">
    <property type="component" value="Unassembled WGS sequence"/>
</dbReference>
<dbReference type="InterPro" id="IPR044180">
    <property type="entry name" value="FKBP18-like"/>
</dbReference>
<keyword evidence="1" id="KW-0697">Rotamase</keyword>
<dbReference type="AlphaFoldDB" id="A0A438JSD0"/>
<dbReference type="Gene3D" id="3.10.50.40">
    <property type="match status" value="1"/>
</dbReference>